<dbReference type="GO" id="GO:0003677">
    <property type="term" value="F:DNA binding"/>
    <property type="evidence" value="ECO:0007669"/>
    <property type="project" value="InterPro"/>
</dbReference>
<comment type="caution">
    <text evidence="4">The sequence shown here is derived from an EMBL/GenBank/DDBJ whole genome shotgun (WGS) entry which is preliminary data.</text>
</comment>
<sequence>MLKRSLPLLLFFCLFSFICPAQEDRELRIERLENNPYPDPTNAFISLKEQLKGELMQKDQLKAGITLQKMGNMCYRLGHFDQSFEYYLQAQKIFEAEKAYRHSASLANEMGILYYYNKDIKGARQQYEQALDLFTRLKDQAGIADTYGRMGHLFEKQRQYDSAALYQKTALQAYQRINDVQGIAKIYENLGSINEDLEQYDSASYYFKQADILYQKAGVDIDRIEVLNNIGDIYRKTGFYREGLTYTFRAIELAQKYREHYQLCSAYRDVGKSYNLMHMNDSAFYYLELSRKNLLEIYSEESNKQIAFLQVQYEINKKNQEISRLQVEKRVNIIIGISVFIVILLLVTLGITVISRQKLKIRNEQIQHENEKQVLETQNKLAEAELKSRSLEEEKLKTEIKNRQLEQEKLSAELKSRHLEEASLKQEIEIKAKELSTHTLHIIQKNHLLENMRGRLEFLVKDDKRDQKKQLKELILQINQSFNNDKYWEEFRNTFEQIHASFFNNLKQYASDFTASEMRLISLLKMNLNSGDIATILGISQDSLRVARYRLRKKLNLEQGENLSAFFQSLD</sequence>
<dbReference type="InterPro" id="IPR016032">
    <property type="entry name" value="Sig_transdc_resp-reg_C-effctor"/>
</dbReference>
<keyword evidence="2" id="KW-1133">Transmembrane helix</keyword>
<dbReference type="GO" id="GO:0006355">
    <property type="term" value="P:regulation of DNA-templated transcription"/>
    <property type="evidence" value="ECO:0007669"/>
    <property type="project" value="InterPro"/>
</dbReference>
<feature type="chain" id="PRO_5015129639" evidence="3">
    <location>
        <begin position="22"/>
        <end position="571"/>
    </location>
</feature>
<dbReference type="Pfam" id="PF13424">
    <property type="entry name" value="TPR_12"/>
    <property type="match status" value="2"/>
</dbReference>
<dbReference type="PANTHER" id="PTHR10098">
    <property type="entry name" value="RAPSYN-RELATED"/>
    <property type="match status" value="1"/>
</dbReference>
<feature type="coiled-coil region" evidence="1">
    <location>
        <begin position="356"/>
        <end position="422"/>
    </location>
</feature>
<evidence type="ECO:0000256" key="2">
    <source>
        <dbReference type="SAM" id="Phobius"/>
    </source>
</evidence>
<dbReference type="AlphaFoldDB" id="A0A2P8D364"/>
<dbReference type="SUPFAM" id="SSF46894">
    <property type="entry name" value="C-terminal effector domain of the bipartite response regulators"/>
    <property type="match status" value="1"/>
</dbReference>
<dbReference type="InterPro" id="IPR011990">
    <property type="entry name" value="TPR-like_helical_dom_sf"/>
</dbReference>
<gene>
    <name evidence="4" type="ORF">B0I18_105246</name>
</gene>
<dbReference type="EMBL" id="PYGD01000005">
    <property type="protein sequence ID" value="PSK91661.1"/>
    <property type="molecule type" value="Genomic_DNA"/>
</dbReference>
<evidence type="ECO:0000313" key="4">
    <source>
        <dbReference type="EMBL" id="PSK91661.1"/>
    </source>
</evidence>
<dbReference type="SUPFAM" id="SSF48452">
    <property type="entry name" value="TPR-like"/>
    <property type="match status" value="1"/>
</dbReference>
<dbReference type="Proteomes" id="UP000240572">
    <property type="component" value="Unassembled WGS sequence"/>
</dbReference>
<keyword evidence="2" id="KW-0812">Transmembrane</keyword>
<dbReference type="SMART" id="SM00028">
    <property type="entry name" value="TPR"/>
    <property type="match status" value="5"/>
</dbReference>
<dbReference type="Gene3D" id="1.25.40.10">
    <property type="entry name" value="Tetratricopeptide repeat domain"/>
    <property type="match status" value="1"/>
</dbReference>
<feature type="transmembrane region" description="Helical" evidence="2">
    <location>
        <begin position="333"/>
        <end position="354"/>
    </location>
</feature>
<keyword evidence="2" id="KW-0472">Membrane</keyword>
<accession>A0A2P8D364</accession>
<dbReference type="OrthoDB" id="1523128at2"/>
<reference evidence="4 5" key="1">
    <citation type="submission" date="2018-03" db="EMBL/GenBank/DDBJ databases">
        <title>Genomic Encyclopedia of Type Strains, Phase III (KMG-III): the genomes of soil and plant-associated and newly described type strains.</title>
        <authorList>
            <person name="Whitman W."/>
        </authorList>
    </citation>
    <scope>NUCLEOTIDE SEQUENCE [LARGE SCALE GENOMIC DNA]</scope>
    <source>
        <strain evidence="4 5">CGMCC 1.12700</strain>
    </source>
</reference>
<proteinExistence type="predicted"/>
<evidence type="ECO:0000313" key="5">
    <source>
        <dbReference type="Proteomes" id="UP000240572"/>
    </source>
</evidence>
<dbReference type="InterPro" id="IPR019734">
    <property type="entry name" value="TPR_rpt"/>
</dbReference>
<evidence type="ECO:0000256" key="1">
    <source>
        <dbReference type="SAM" id="Coils"/>
    </source>
</evidence>
<evidence type="ECO:0000256" key="3">
    <source>
        <dbReference type="SAM" id="SignalP"/>
    </source>
</evidence>
<organism evidence="4 5">
    <name type="scientific">Taibaiella chishuiensis</name>
    <dbReference type="NCBI Taxonomy" id="1434707"/>
    <lineage>
        <taxon>Bacteria</taxon>
        <taxon>Pseudomonadati</taxon>
        <taxon>Bacteroidota</taxon>
        <taxon>Chitinophagia</taxon>
        <taxon>Chitinophagales</taxon>
        <taxon>Chitinophagaceae</taxon>
        <taxon>Taibaiella</taxon>
    </lineage>
</organism>
<protein>
    <submittedName>
        <fullName evidence="4">Tetratricopeptide repeat protein</fullName>
    </submittedName>
</protein>
<keyword evidence="1" id="KW-0175">Coiled coil</keyword>
<keyword evidence="5" id="KW-1185">Reference proteome</keyword>
<feature type="signal peptide" evidence="3">
    <location>
        <begin position="1"/>
        <end position="21"/>
    </location>
</feature>
<name>A0A2P8D364_9BACT</name>
<keyword evidence="3" id="KW-0732">Signal</keyword>